<sequence length="151" mass="16785">MKTIPGIGGFFARLNDAEINDISRLRTPKKLANDAGLLPSTYSSGGKSFRSKIIKQGNKWLRWAFVEAVALAIATNVQLRAQYEHLKIRGVNTARVEIARELLMIAFQIPPDQRGYERRGESTVEGTSTISRLSVFWRSARPPDSMAAHTG</sequence>
<protein>
    <submittedName>
        <fullName evidence="2">Transposase</fullName>
    </submittedName>
</protein>
<evidence type="ECO:0000259" key="1">
    <source>
        <dbReference type="Pfam" id="PF02371"/>
    </source>
</evidence>
<dbReference type="Pfam" id="PF02371">
    <property type="entry name" value="Transposase_20"/>
    <property type="match status" value="1"/>
</dbReference>
<evidence type="ECO:0000313" key="3">
    <source>
        <dbReference type="Proteomes" id="UP000533641"/>
    </source>
</evidence>
<dbReference type="InterPro" id="IPR047650">
    <property type="entry name" value="Transpos_IS110"/>
</dbReference>
<reference evidence="2 3" key="1">
    <citation type="submission" date="2020-08" db="EMBL/GenBank/DDBJ databases">
        <title>Genomic Encyclopedia of Type Strains, Phase IV (KMG-V): Genome sequencing to study the core and pangenomes of soil and plant-associated prokaryotes.</title>
        <authorList>
            <person name="Whitman W."/>
        </authorList>
    </citation>
    <scope>NUCLEOTIDE SEQUENCE [LARGE SCALE GENOMIC DNA]</scope>
    <source>
        <strain evidence="2 3">SEMIA 402</strain>
    </source>
</reference>
<feature type="domain" description="Transposase IS116/IS110/IS902 C-terminal" evidence="1">
    <location>
        <begin position="2"/>
        <end position="84"/>
    </location>
</feature>
<accession>A0A7W6RQK5</accession>
<dbReference type="GO" id="GO:0006313">
    <property type="term" value="P:DNA transposition"/>
    <property type="evidence" value="ECO:0007669"/>
    <property type="project" value="InterPro"/>
</dbReference>
<dbReference type="Proteomes" id="UP000533641">
    <property type="component" value="Unassembled WGS sequence"/>
</dbReference>
<dbReference type="PANTHER" id="PTHR33055">
    <property type="entry name" value="TRANSPOSASE FOR INSERTION SEQUENCE ELEMENT IS1111A"/>
    <property type="match status" value="1"/>
</dbReference>
<dbReference type="GO" id="GO:0003677">
    <property type="term" value="F:DNA binding"/>
    <property type="evidence" value="ECO:0007669"/>
    <property type="project" value="InterPro"/>
</dbReference>
<dbReference type="GO" id="GO:0004803">
    <property type="term" value="F:transposase activity"/>
    <property type="evidence" value="ECO:0007669"/>
    <property type="project" value="InterPro"/>
</dbReference>
<name>A0A7W6RQK5_9HYPH</name>
<proteinExistence type="predicted"/>
<evidence type="ECO:0000313" key="2">
    <source>
        <dbReference type="EMBL" id="MBB4276617.1"/>
    </source>
</evidence>
<dbReference type="InterPro" id="IPR003346">
    <property type="entry name" value="Transposase_20"/>
</dbReference>
<comment type="caution">
    <text evidence="2">The sequence shown here is derived from an EMBL/GenBank/DDBJ whole genome shotgun (WGS) entry which is preliminary data.</text>
</comment>
<dbReference type="EMBL" id="JACIGM010000009">
    <property type="protein sequence ID" value="MBB4276617.1"/>
    <property type="molecule type" value="Genomic_DNA"/>
</dbReference>
<dbReference type="AlphaFoldDB" id="A0A7W6RQK5"/>
<gene>
    <name evidence="2" type="ORF">GGE12_004414</name>
</gene>
<organism evidence="2 3">
    <name type="scientific">Rhizobium mongolense</name>
    <dbReference type="NCBI Taxonomy" id="57676"/>
    <lineage>
        <taxon>Bacteria</taxon>
        <taxon>Pseudomonadati</taxon>
        <taxon>Pseudomonadota</taxon>
        <taxon>Alphaproteobacteria</taxon>
        <taxon>Hyphomicrobiales</taxon>
        <taxon>Rhizobiaceae</taxon>
        <taxon>Rhizobium/Agrobacterium group</taxon>
        <taxon>Rhizobium</taxon>
    </lineage>
</organism>
<dbReference type="PANTHER" id="PTHR33055:SF15">
    <property type="entry name" value="TRANSPOSASE-RELATED"/>
    <property type="match status" value="1"/>
</dbReference>